<feature type="region of interest" description="Disordered" evidence="1">
    <location>
        <begin position="29"/>
        <end position="56"/>
    </location>
</feature>
<sequence>MRLSPAPRPSSARNAERLYKGHLSEFTPLSSLHAPARKSGDAHGLNPHPPRRSEGLSKKLMYTQWGGGADYCTFSSFLRFGENSRRSGYAYNGAGPETSV</sequence>
<organism evidence="2 3">
    <name type="scientific">Albula goreensis</name>
    <dbReference type="NCBI Taxonomy" id="1534307"/>
    <lineage>
        <taxon>Eukaryota</taxon>
        <taxon>Metazoa</taxon>
        <taxon>Chordata</taxon>
        <taxon>Craniata</taxon>
        <taxon>Vertebrata</taxon>
        <taxon>Euteleostomi</taxon>
        <taxon>Actinopterygii</taxon>
        <taxon>Neopterygii</taxon>
        <taxon>Teleostei</taxon>
        <taxon>Albuliformes</taxon>
        <taxon>Albulidae</taxon>
        <taxon>Albula</taxon>
    </lineage>
</organism>
<gene>
    <name evidence="2" type="ORF">AGOR_G00219450</name>
</gene>
<dbReference type="AlphaFoldDB" id="A0A8T3CN30"/>
<dbReference type="EMBL" id="JAERUA010000021">
    <property type="protein sequence ID" value="KAI1885371.1"/>
    <property type="molecule type" value="Genomic_DNA"/>
</dbReference>
<evidence type="ECO:0000313" key="3">
    <source>
        <dbReference type="Proteomes" id="UP000829720"/>
    </source>
</evidence>
<comment type="caution">
    <text evidence="2">The sequence shown here is derived from an EMBL/GenBank/DDBJ whole genome shotgun (WGS) entry which is preliminary data.</text>
</comment>
<evidence type="ECO:0000313" key="2">
    <source>
        <dbReference type="EMBL" id="KAI1885371.1"/>
    </source>
</evidence>
<protein>
    <submittedName>
        <fullName evidence="2">Uncharacterized protein</fullName>
    </submittedName>
</protein>
<dbReference type="Proteomes" id="UP000829720">
    <property type="component" value="Unassembled WGS sequence"/>
</dbReference>
<accession>A0A8T3CN30</accession>
<name>A0A8T3CN30_9TELE</name>
<keyword evidence="3" id="KW-1185">Reference proteome</keyword>
<reference evidence="2" key="1">
    <citation type="submission" date="2021-01" db="EMBL/GenBank/DDBJ databases">
        <authorList>
            <person name="Zahm M."/>
            <person name="Roques C."/>
            <person name="Cabau C."/>
            <person name="Klopp C."/>
            <person name="Donnadieu C."/>
            <person name="Jouanno E."/>
            <person name="Lampietro C."/>
            <person name="Louis A."/>
            <person name="Herpin A."/>
            <person name="Echchiki A."/>
            <person name="Berthelot C."/>
            <person name="Parey E."/>
            <person name="Roest-Crollius H."/>
            <person name="Braasch I."/>
            <person name="Postlethwait J."/>
            <person name="Bobe J."/>
            <person name="Montfort J."/>
            <person name="Bouchez O."/>
            <person name="Begum T."/>
            <person name="Mejri S."/>
            <person name="Adams A."/>
            <person name="Chen W.-J."/>
            <person name="Guiguen Y."/>
        </authorList>
    </citation>
    <scope>NUCLEOTIDE SEQUENCE</scope>
    <source>
        <tissue evidence="2">Blood</tissue>
    </source>
</reference>
<proteinExistence type="predicted"/>
<evidence type="ECO:0000256" key="1">
    <source>
        <dbReference type="SAM" id="MobiDB-lite"/>
    </source>
</evidence>